<keyword evidence="5" id="KW-0720">Serine protease</keyword>
<dbReference type="InterPro" id="IPR001314">
    <property type="entry name" value="Peptidase_S1A"/>
</dbReference>
<dbReference type="InterPro" id="IPR022700">
    <property type="entry name" value="CLIP"/>
</dbReference>
<accession>A0A9P0C0C6</accession>
<dbReference type="InterPro" id="IPR018114">
    <property type="entry name" value="TRYPSIN_HIS"/>
</dbReference>
<dbReference type="GO" id="GO:0004252">
    <property type="term" value="F:serine-type endopeptidase activity"/>
    <property type="evidence" value="ECO:0007669"/>
    <property type="project" value="InterPro"/>
</dbReference>
<dbReference type="PANTHER" id="PTHR24256">
    <property type="entry name" value="TRYPTASE-RELATED"/>
    <property type="match status" value="1"/>
</dbReference>
<dbReference type="InterPro" id="IPR009003">
    <property type="entry name" value="Peptidase_S1_PA"/>
</dbReference>
<evidence type="ECO:0000256" key="4">
    <source>
        <dbReference type="ARBA" id="ARBA00024195"/>
    </source>
</evidence>
<dbReference type="InterPro" id="IPR001254">
    <property type="entry name" value="Trypsin_dom"/>
</dbReference>
<evidence type="ECO:0000256" key="5">
    <source>
        <dbReference type="RuleBase" id="RU363034"/>
    </source>
</evidence>
<dbReference type="CDD" id="cd00190">
    <property type="entry name" value="Tryp_SPc"/>
    <property type="match status" value="1"/>
</dbReference>
<protein>
    <recommendedName>
        <fullName evidence="7">Peptidase S1 domain-containing protein</fullName>
    </recommendedName>
</protein>
<keyword evidence="6" id="KW-0812">Transmembrane</keyword>
<dbReference type="InterPro" id="IPR033116">
    <property type="entry name" value="TRYPSIN_SER"/>
</dbReference>
<dbReference type="SMART" id="SM00680">
    <property type="entry name" value="CLIP"/>
    <property type="match status" value="1"/>
</dbReference>
<dbReference type="OrthoDB" id="6339452at2759"/>
<dbReference type="Pfam" id="PF00089">
    <property type="entry name" value="Trypsin"/>
    <property type="match status" value="1"/>
</dbReference>
<evidence type="ECO:0000259" key="7">
    <source>
        <dbReference type="PROSITE" id="PS50240"/>
    </source>
</evidence>
<dbReference type="GO" id="GO:0006508">
    <property type="term" value="P:proteolysis"/>
    <property type="evidence" value="ECO:0007669"/>
    <property type="project" value="UniProtKB-KW"/>
</dbReference>
<dbReference type="PROSITE" id="PS00134">
    <property type="entry name" value="TRYPSIN_HIS"/>
    <property type="match status" value="1"/>
</dbReference>
<feature type="transmembrane region" description="Helical" evidence="6">
    <location>
        <begin position="7"/>
        <end position="25"/>
    </location>
</feature>
<keyword evidence="6" id="KW-0472">Membrane</keyword>
<keyword evidence="9" id="KW-1185">Reference proteome</keyword>
<dbReference type="PRINTS" id="PR00722">
    <property type="entry name" value="CHYMOTRYPSIN"/>
</dbReference>
<dbReference type="PROSITE" id="PS00135">
    <property type="entry name" value="TRYPSIN_SER"/>
    <property type="match status" value="1"/>
</dbReference>
<dbReference type="EMBL" id="LR824031">
    <property type="protein sequence ID" value="CAH0599370.1"/>
    <property type="molecule type" value="Genomic_DNA"/>
</dbReference>
<evidence type="ECO:0000313" key="8">
    <source>
        <dbReference type="EMBL" id="CAH0599370.1"/>
    </source>
</evidence>
<dbReference type="FunFam" id="2.40.10.10:FF:000028">
    <property type="entry name" value="Serine protease easter"/>
    <property type="match status" value="1"/>
</dbReference>
<dbReference type="AlphaFoldDB" id="A0A9P0C0C6"/>
<keyword evidence="6" id="KW-1133">Transmembrane helix</keyword>
<dbReference type="PROSITE" id="PS50240">
    <property type="entry name" value="TRYPSIN_DOM"/>
    <property type="match status" value="1"/>
</dbReference>
<organism evidence="8 9">
    <name type="scientific">Chrysodeixis includens</name>
    <name type="common">Soybean looper</name>
    <name type="synonym">Pseudoplusia includens</name>
    <dbReference type="NCBI Taxonomy" id="689277"/>
    <lineage>
        <taxon>Eukaryota</taxon>
        <taxon>Metazoa</taxon>
        <taxon>Ecdysozoa</taxon>
        <taxon>Arthropoda</taxon>
        <taxon>Hexapoda</taxon>
        <taxon>Insecta</taxon>
        <taxon>Pterygota</taxon>
        <taxon>Neoptera</taxon>
        <taxon>Endopterygota</taxon>
        <taxon>Lepidoptera</taxon>
        <taxon>Glossata</taxon>
        <taxon>Ditrysia</taxon>
        <taxon>Noctuoidea</taxon>
        <taxon>Noctuidae</taxon>
        <taxon>Plusiinae</taxon>
        <taxon>Chrysodeixis</taxon>
    </lineage>
</organism>
<reference evidence="8" key="1">
    <citation type="submission" date="2021-12" db="EMBL/GenBank/DDBJ databases">
        <authorList>
            <person name="King R."/>
        </authorList>
    </citation>
    <scope>NUCLEOTIDE SEQUENCE</scope>
</reference>
<feature type="domain" description="Peptidase S1" evidence="7">
    <location>
        <begin position="147"/>
        <end position="392"/>
    </location>
</feature>
<name>A0A9P0C0C6_CHRIL</name>
<evidence type="ECO:0000313" key="9">
    <source>
        <dbReference type="Proteomes" id="UP001154114"/>
    </source>
</evidence>
<proteinExistence type="inferred from homology"/>
<dbReference type="SUPFAM" id="SSF50494">
    <property type="entry name" value="Trypsin-like serine proteases"/>
    <property type="match status" value="1"/>
</dbReference>
<evidence type="ECO:0000256" key="3">
    <source>
        <dbReference type="ARBA" id="ARBA00023180"/>
    </source>
</evidence>
<evidence type="ECO:0000256" key="1">
    <source>
        <dbReference type="ARBA" id="ARBA00022729"/>
    </source>
</evidence>
<gene>
    <name evidence="8" type="ORF">CINC_LOCUS8678</name>
</gene>
<dbReference type="InterPro" id="IPR043504">
    <property type="entry name" value="Peptidase_S1_PA_chymotrypsin"/>
</dbReference>
<comment type="similarity">
    <text evidence="4">Belongs to the peptidase S1 family. CLIP subfamily.</text>
</comment>
<keyword evidence="2" id="KW-1015">Disulfide bond</keyword>
<keyword evidence="1" id="KW-0732">Signal</keyword>
<dbReference type="Proteomes" id="UP001154114">
    <property type="component" value="Chromosome 28"/>
</dbReference>
<keyword evidence="3" id="KW-0325">Glycoprotein</keyword>
<dbReference type="SMART" id="SM00020">
    <property type="entry name" value="Tryp_SPc"/>
    <property type="match status" value="1"/>
</dbReference>
<keyword evidence="5" id="KW-0378">Hydrolase</keyword>
<dbReference type="Gene3D" id="2.40.10.10">
    <property type="entry name" value="Trypsin-like serine proteases"/>
    <property type="match status" value="1"/>
</dbReference>
<evidence type="ECO:0000256" key="2">
    <source>
        <dbReference type="ARBA" id="ARBA00023157"/>
    </source>
</evidence>
<sequence>MNIKYSYFNINAIFISLIVINSFVFCELPEGSECVSEEGMLGTCVSINKCMQVVKDLKDKSRPQVCSYKDEEPIICCTDCEHINDTNSVMVDRFGLHYFKSNRKAEDKCIEYVIDEQYPCQLQGGLQRYLDDERNCYAYTPTAVLTVAGGMDAGRGEYPHMTLLGYGDDMQSAQWLCGGSLISHRYILTAAHCITSHASGPVKFLALGILKRSDQEDLWHKYKVKRTIPSPEYHPPSKYNDIALVESDKWIKFNHHILPACLNTVDTVEHTTAFATGWGAKGHRRGLSDSLQTAALSMFSEAECQQAYAEHRRNMVNGYNHTTQMCYGDKDNISDTCEGDSGGPLQVHSHLSSCMYTIIGVTSYGKPCGFAGGSGIYTRVSAYTDWIEKIVWP</sequence>
<dbReference type="InterPro" id="IPR051487">
    <property type="entry name" value="Ser/Thr_Proteases_Immune/Dev"/>
</dbReference>
<evidence type="ECO:0000256" key="6">
    <source>
        <dbReference type="SAM" id="Phobius"/>
    </source>
</evidence>
<keyword evidence="5" id="KW-0645">Protease</keyword>